<dbReference type="PROSITE" id="PS51746">
    <property type="entry name" value="PPM_2"/>
    <property type="match status" value="1"/>
</dbReference>
<dbReference type="InterPro" id="IPR001932">
    <property type="entry name" value="PPM-type_phosphatase-like_dom"/>
</dbReference>
<protein>
    <submittedName>
        <fullName evidence="3">Protein phosphatase</fullName>
    </submittedName>
</protein>
<dbReference type="InterPro" id="IPR036457">
    <property type="entry name" value="PPM-type-like_dom_sf"/>
</dbReference>
<dbReference type="EMBL" id="PDCG01000013">
    <property type="protein sequence ID" value="RBP97219.1"/>
    <property type="molecule type" value="Genomic_DNA"/>
</dbReference>
<dbReference type="AlphaFoldDB" id="A0A366K6C3"/>
<feature type="domain" description="PPM-type phosphatase" evidence="2">
    <location>
        <begin position="8"/>
        <end position="329"/>
    </location>
</feature>
<dbReference type="RefSeq" id="WP_113860737.1">
    <property type="nucleotide sequence ID" value="NZ_PDCG01000013.1"/>
</dbReference>
<comment type="caution">
    <text evidence="3">The sequence shown here is derived from an EMBL/GenBank/DDBJ whole genome shotgun (WGS) entry which is preliminary data.</text>
</comment>
<dbReference type="SMART" id="SM00331">
    <property type="entry name" value="PP2C_SIG"/>
    <property type="match status" value="1"/>
</dbReference>
<gene>
    <name evidence="3" type="ORF">CRD60_07920</name>
</gene>
<keyword evidence="4" id="KW-1185">Reference proteome</keyword>
<dbReference type="SMART" id="SM00332">
    <property type="entry name" value="PP2Cc"/>
    <property type="match status" value="1"/>
</dbReference>
<evidence type="ECO:0000256" key="1">
    <source>
        <dbReference type="SAM" id="MobiDB-lite"/>
    </source>
</evidence>
<evidence type="ECO:0000259" key="2">
    <source>
        <dbReference type="PROSITE" id="PS51746"/>
    </source>
</evidence>
<sequence>MTSQLTVRAAVGSNLGLRRSNNQDTGMAERGIYAVCDGMGGGVGGQAASQASINRLRQLADQPVRSRALICQALEASHKDVTAIGRDRGGLSGTTLTGLIAPLLLADCQEQGPQGAEDTAGQAQDADAFDHISEAVAGLDVGTGGQELIGLSSVPAPPAAQRFPDFPEFLAGLGSQDQPPLTPDGADIDPLSAWYVVNIGDSRTYHMNLDAEGRPIAGSLLRITHDHSRRQEAIDMGVVLPDVAEATIPRNIITQCIGSPEGIDPDFYAVVPSGRFIICSDGLHGEIDDSVIAQVSAANPAPQAAVDQLIQAALDAGGHDNVTVVVVDLKASPEPASGGKDASAHTQPAPGPWQASKLADHEVIGQMDDQTLDAIRPHAAEQNL</sequence>
<dbReference type="Gene3D" id="3.60.40.10">
    <property type="entry name" value="PPM-type phosphatase domain"/>
    <property type="match status" value="2"/>
</dbReference>
<name>A0A366K6C3_9BIFI</name>
<dbReference type="OrthoDB" id="9801841at2"/>
<evidence type="ECO:0000313" key="3">
    <source>
        <dbReference type="EMBL" id="RBP97219.1"/>
    </source>
</evidence>
<organism evidence="3 4">
    <name type="scientific">Bifidobacterium aemilianum</name>
    <dbReference type="NCBI Taxonomy" id="2493120"/>
    <lineage>
        <taxon>Bacteria</taxon>
        <taxon>Bacillati</taxon>
        <taxon>Actinomycetota</taxon>
        <taxon>Actinomycetes</taxon>
        <taxon>Bifidobacteriales</taxon>
        <taxon>Bifidobacteriaceae</taxon>
        <taxon>Bifidobacterium</taxon>
    </lineage>
</organism>
<proteinExistence type="predicted"/>
<reference evidence="3 4" key="1">
    <citation type="submission" date="2017-10" db="EMBL/GenBank/DDBJ databases">
        <title>Bifidobacterium xylocopum sp. nov. and Bifidobacterium aemilianum sp. nov., from the carpenter bee (Xylocopa violacea) digestive tract.</title>
        <authorList>
            <person name="Alberoni D."/>
            <person name="Baffoni L."/>
            <person name="Di Gioia D."/>
            <person name="Gaggia F."/>
            <person name="Biavati B."/>
        </authorList>
    </citation>
    <scope>NUCLEOTIDE SEQUENCE [LARGE SCALE GENOMIC DNA]</scope>
    <source>
        <strain evidence="3 4">XV10</strain>
    </source>
</reference>
<dbReference type="Proteomes" id="UP000252530">
    <property type="component" value="Unassembled WGS sequence"/>
</dbReference>
<feature type="region of interest" description="Disordered" evidence="1">
    <location>
        <begin position="333"/>
        <end position="359"/>
    </location>
</feature>
<accession>A0A366K6C3</accession>
<dbReference type="SUPFAM" id="SSF81606">
    <property type="entry name" value="PP2C-like"/>
    <property type="match status" value="1"/>
</dbReference>
<evidence type="ECO:0000313" key="4">
    <source>
        <dbReference type="Proteomes" id="UP000252530"/>
    </source>
</evidence>